<keyword evidence="2" id="KW-1185">Reference proteome</keyword>
<name>A0A9D4A301_9ROSI</name>
<organism evidence="1 2">
    <name type="scientific">Gossypium stocksii</name>
    <dbReference type="NCBI Taxonomy" id="47602"/>
    <lineage>
        <taxon>Eukaryota</taxon>
        <taxon>Viridiplantae</taxon>
        <taxon>Streptophyta</taxon>
        <taxon>Embryophyta</taxon>
        <taxon>Tracheophyta</taxon>
        <taxon>Spermatophyta</taxon>
        <taxon>Magnoliopsida</taxon>
        <taxon>eudicotyledons</taxon>
        <taxon>Gunneridae</taxon>
        <taxon>Pentapetalae</taxon>
        <taxon>rosids</taxon>
        <taxon>malvids</taxon>
        <taxon>Malvales</taxon>
        <taxon>Malvaceae</taxon>
        <taxon>Malvoideae</taxon>
        <taxon>Gossypium</taxon>
    </lineage>
</organism>
<accession>A0A9D4A301</accession>
<dbReference type="Proteomes" id="UP000828251">
    <property type="component" value="Unassembled WGS sequence"/>
</dbReference>
<dbReference type="EMBL" id="JAIQCV010000007">
    <property type="protein sequence ID" value="KAH1082942.1"/>
    <property type="molecule type" value="Genomic_DNA"/>
</dbReference>
<dbReference type="AlphaFoldDB" id="A0A9D4A301"/>
<sequence length="139" mass="14877">MDSKGKQDREELPTSLELVTVQESEVSVSLPTSGSNNLELGTKALTQIVREVLKEVFEARIQGISETLQIRCVDFYSKMILSADAGIIAHQSSSPFTNQVGGSSGGQNDSFGAKLASFHSLPDDHTGVCRGTWPCGFGN</sequence>
<evidence type="ECO:0000313" key="2">
    <source>
        <dbReference type="Proteomes" id="UP000828251"/>
    </source>
</evidence>
<evidence type="ECO:0000313" key="1">
    <source>
        <dbReference type="EMBL" id="KAH1082942.1"/>
    </source>
</evidence>
<comment type="caution">
    <text evidence="1">The sequence shown here is derived from an EMBL/GenBank/DDBJ whole genome shotgun (WGS) entry which is preliminary data.</text>
</comment>
<proteinExistence type="predicted"/>
<gene>
    <name evidence="1" type="ORF">J1N35_022703</name>
</gene>
<reference evidence="1 2" key="1">
    <citation type="journal article" date="2021" name="Plant Biotechnol. J.">
        <title>Multi-omics assisted identification of the key and species-specific regulatory components of drought-tolerant mechanisms in Gossypium stocksii.</title>
        <authorList>
            <person name="Yu D."/>
            <person name="Ke L."/>
            <person name="Zhang D."/>
            <person name="Wu Y."/>
            <person name="Sun Y."/>
            <person name="Mei J."/>
            <person name="Sun J."/>
            <person name="Sun Y."/>
        </authorList>
    </citation>
    <scope>NUCLEOTIDE SEQUENCE [LARGE SCALE GENOMIC DNA]</scope>
    <source>
        <strain evidence="2">cv. E1</strain>
        <tissue evidence="1">Leaf</tissue>
    </source>
</reference>
<protein>
    <submittedName>
        <fullName evidence="1">Uncharacterized protein</fullName>
    </submittedName>
</protein>